<evidence type="ECO:0000313" key="7">
    <source>
        <dbReference type="Proteomes" id="UP000321570"/>
    </source>
</evidence>
<evidence type="ECO:0000256" key="4">
    <source>
        <dbReference type="SAM" id="MobiDB-lite"/>
    </source>
</evidence>
<feature type="domain" description="Glyceraldehyde 3-phosphate dehydrogenase catalytic" evidence="5">
    <location>
        <begin position="1"/>
        <end position="77"/>
    </location>
</feature>
<dbReference type="InterPro" id="IPR020831">
    <property type="entry name" value="GlycerAld/Erythrose_P_DH"/>
</dbReference>
<dbReference type="Gene3D" id="3.30.360.10">
    <property type="entry name" value="Dihydrodipicolinate Reductase, domain 2"/>
    <property type="match status" value="1"/>
</dbReference>
<proteinExistence type="inferred from homology"/>
<dbReference type="PANTHER" id="PTHR10836:SF76">
    <property type="entry name" value="GLYCERALDEHYDE-3-PHOSPHATE DEHYDROGENASE-RELATED"/>
    <property type="match status" value="1"/>
</dbReference>
<feature type="region of interest" description="Disordered" evidence="4">
    <location>
        <begin position="31"/>
        <end position="50"/>
    </location>
</feature>
<keyword evidence="7" id="KW-1185">Reference proteome</keyword>
<dbReference type="GO" id="GO:0005829">
    <property type="term" value="C:cytosol"/>
    <property type="evidence" value="ECO:0007669"/>
    <property type="project" value="TreeGrafter"/>
</dbReference>
<gene>
    <name evidence="6" type="ORF">WMSIL1_LOCUS9408</name>
</gene>
<evidence type="ECO:0000256" key="3">
    <source>
        <dbReference type="ARBA" id="ARBA00047698"/>
    </source>
</evidence>
<protein>
    <recommendedName>
        <fullName evidence="5">Glyceraldehyde 3-phosphate dehydrogenase catalytic domain-containing protein</fullName>
    </recommendedName>
</protein>
<evidence type="ECO:0000256" key="1">
    <source>
        <dbReference type="ARBA" id="ARBA00007406"/>
    </source>
</evidence>
<reference evidence="6 7" key="1">
    <citation type="submission" date="2019-07" db="EMBL/GenBank/DDBJ databases">
        <authorList>
            <person name="Jastrzebski P J."/>
            <person name="Paukszto L."/>
            <person name="Jastrzebski P J."/>
        </authorList>
    </citation>
    <scope>NUCLEOTIDE SEQUENCE [LARGE SCALE GENOMIC DNA]</scope>
    <source>
        <strain evidence="6 7">WMS-il1</strain>
    </source>
</reference>
<sequence>MSLRVSRAGVSVADLTWRLEKLSTYDEIKEALRKHQSPEPKGSSNYTEEELVSLDVPTTTASFTFDIKTGIALRDNFSSSSIGMTMSMLTSCITAVISKNI</sequence>
<evidence type="ECO:0000256" key="2">
    <source>
        <dbReference type="ARBA" id="ARBA00023002"/>
    </source>
</evidence>
<dbReference type="AlphaFoldDB" id="A0A564YTL2"/>
<comment type="catalytic activity">
    <reaction evidence="3">
        <text>D-glyceraldehyde 3-phosphate + phosphate + NAD(+) = (2R)-3-phospho-glyceroyl phosphate + NADH + H(+)</text>
        <dbReference type="Rhea" id="RHEA:10300"/>
        <dbReference type="ChEBI" id="CHEBI:15378"/>
        <dbReference type="ChEBI" id="CHEBI:43474"/>
        <dbReference type="ChEBI" id="CHEBI:57540"/>
        <dbReference type="ChEBI" id="CHEBI:57604"/>
        <dbReference type="ChEBI" id="CHEBI:57945"/>
        <dbReference type="ChEBI" id="CHEBI:59776"/>
        <dbReference type="EC" id="1.2.1.12"/>
    </reaction>
</comment>
<dbReference type="EMBL" id="CABIJS010000377">
    <property type="protein sequence ID" value="VUZ50526.1"/>
    <property type="molecule type" value="Genomic_DNA"/>
</dbReference>
<dbReference type="InterPro" id="IPR020829">
    <property type="entry name" value="GlycerAld_3-P_DH_cat"/>
</dbReference>
<dbReference type="GO" id="GO:0006096">
    <property type="term" value="P:glycolytic process"/>
    <property type="evidence" value="ECO:0007669"/>
    <property type="project" value="TreeGrafter"/>
</dbReference>
<name>A0A564YTL2_HYMDI</name>
<accession>A0A564YTL2</accession>
<evidence type="ECO:0000313" key="6">
    <source>
        <dbReference type="EMBL" id="VUZ50526.1"/>
    </source>
</evidence>
<dbReference type="PANTHER" id="PTHR10836">
    <property type="entry name" value="GLYCERALDEHYDE 3-PHOSPHATE DEHYDROGENASE"/>
    <property type="match status" value="1"/>
</dbReference>
<comment type="similarity">
    <text evidence="1">Belongs to the glyceraldehyde-3-phosphate dehydrogenase family.</text>
</comment>
<organism evidence="6 7">
    <name type="scientific">Hymenolepis diminuta</name>
    <name type="common">Rat tapeworm</name>
    <dbReference type="NCBI Taxonomy" id="6216"/>
    <lineage>
        <taxon>Eukaryota</taxon>
        <taxon>Metazoa</taxon>
        <taxon>Spiralia</taxon>
        <taxon>Lophotrochozoa</taxon>
        <taxon>Platyhelminthes</taxon>
        <taxon>Cestoda</taxon>
        <taxon>Eucestoda</taxon>
        <taxon>Cyclophyllidea</taxon>
        <taxon>Hymenolepididae</taxon>
        <taxon>Hymenolepis</taxon>
    </lineage>
</organism>
<dbReference type="Pfam" id="PF02800">
    <property type="entry name" value="Gp_dh_C"/>
    <property type="match status" value="1"/>
</dbReference>
<evidence type="ECO:0000259" key="5">
    <source>
        <dbReference type="Pfam" id="PF02800"/>
    </source>
</evidence>
<dbReference type="SUPFAM" id="SSF55347">
    <property type="entry name" value="Glyceraldehyde-3-phosphate dehydrogenase-like, C-terminal domain"/>
    <property type="match status" value="1"/>
</dbReference>
<dbReference type="GO" id="GO:0004365">
    <property type="term" value="F:glyceraldehyde-3-phosphate dehydrogenase (NAD+) (phosphorylating) activity"/>
    <property type="evidence" value="ECO:0007669"/>
    <property type="project" value="UniProtKB-EC"/>
</dbReference>
<keyword evidence="2" id="KW-0560">Oxidoreductase</keyword>
<dbReference type="Proteomes" id="UP000321570">
    <property type="component" value="Unassembled WGS sequence"/>
</dbReference>